<keyword evidence="1" id="KW-0732">Signal</keyword>
<gene>
    <name evidence="2" type="ORF">DFR28_103112</name>
</gene>
<protein>
    <recommendedName>
        <fullName evidence="4">Polymer-forming protein</fullName>
    </recommendedName>
</protein>
<accession>A0A395JHS8</accession>
<keyword evidence="3" id="KW-1185">Reference proteome</keyword>
<name>A0A395JHS8_9GAMM</name>
<evidence type="ECO:0000313" key="3">
    <source>
        <dbReference type="Proteomes" id="UP000253083"/>
    </source>
</evidence>
<proteinExistence type="predicted"/>
<dbReference type="RefSeq" id="WP_113954693.1">
    <property type="nucleotide sequence ID" value="NZ_QNRT01000003.1"/>
</dbReference>
<evidence type="ECO:0000313" key="2">
    <source>
        <dbReference type="EMBL" id="RBP49687.1"/>
    </source>
</evidence>
<reference evidence="2 3" key="1">
    <citation type="submission" date="2018-06" db="EMBL/GenBank/DDBJ databases">
        <title>Genomic Encyclopedia of Type Strains, Phase IV (KMG-IV): sequencing the most valuable type-strain genomes for metagenomic binning, comparative biology and taxonomic classification.</title>
        <authorList>
            <person name="Goeker M."/>
        </authorList>
    </citation>
    <scope>NUCLEOTIDE SEQUENCE [LARGE SCALE GENOMIC DNA]</scope>
    <source>
        <strain evidence="2 3">DSM 24032</strain>
    </source>
</reference>
<dbReference type="PROSITE" id="PS51257">
    <property type="entry name" value="PROKAR_LIPOPROTEIN"/>
    <property type="match status" value="1"/>
</dbReference>
<comment type="caution">
    <text evidence="2">The sequence shown here is derived from an EMBL/GenBank/DDBJ whole genome shotgun (WGS) entry which is preliminary data.</text>
</comment>
<feature type="signal peptide" evidence="1">
    <location>
        <begin position="1"/>
        <end position="22"/>
    </location>
</feature>
<organism evidence="2 3">
    <name type="scientific">Arenicella xantha</name>
    <dbReference type="NCBI Taxonomy" id="644221"/>
    <lineage>
        <taxon>Bacteria</taxon>
        <taxon>Pseudomonadati</taxon>
        <taxon>Pseudomonadota</taxon>
        <taxon>Gammaproteobacteria</taxon>
        <taxon>Arenicellales</taxon>
        <taxon>Arenicellaceae</taxon>
        <taxon>Arenicella</taxon>
    </lineage>
</organism>
<dbReference type="Proteomes" id="UP000253083">
    <property type="component" value="Unassembled WGS sequence"/>
</dbReference>
<evidence type="ECO:0000256" key="1">
    <source>
        <dbReference type="SAM" id="SignalP"/>
    </source>
</evidence>
<evidence type="ECO:0008006" key="4">
    <source>
        <dbReference type="Google" id="ProtNLM"/>
    </source>
</evidence>
<dbReference type="AlphaFoldDB" id="A0A395JHS8"/>
<dbReference type="EMBL" id="QNRT01000003">
    <property type="protein sequence ID" value="RBP49687.1"/>
    <property type="molecule type" value="Genomic_DNA"/>
</dbReference>
<dbReference type="InParanoid" id="A0A395JHS8"/>
<sequence length="175" mass="18690">MFKHVYFLLITLLVVGGLQACADRSSRVASATNFDGVYTGNWDAVTQLAGDAEKSSQFESNVIIHGNKVTVTDGQFVATGKLHPNNQFEATTGPHFSLADDDTSCIGELVFSGQIDEPDVESAVVSGSSVGMLKCTDHGVSIAAKLSGQFETVKRQTISKIFVPSSSLLDLFKRV</sequence>
<feature type="chain" id="PRO_5017476737" description="Polymer-forming protein" evidence="1">
    <location>
        <begin position="23"/>
        <end position="175"/>
    </location>
</feature>